<dbReference type="RefSeq" id="WP_019442763.1">
    <property type="nucleotide sequence ID" value="NZ_ALOE01000037.1"/>
</dbReference>
<dbReference type="InterPro" id="IPR009770">
    <property type="entry name" value="HGLS"/>
</dbReference>
<comment type="similarity">
    <text evidence="5">Belongs to the 2-oxoadipate dioxygenase/decarboxylase family.</text>
</comment>
<organism evidence="8 9">
    <name type="scientific">Moritella marina ATCC 15381</name>
    <dbReference type="NCBI Taxonomy" id="1202962"/>
    <lineage>
        <taxon>Bacteria</taxon>
        <taxon>Pseudomonadati</taxon>
        <taxon>Pseudomonadota</taxon>
        <taxon>Gammaproteobacteria</taxon>
        <taxon>Alteromonadales</taxon>
        <taxon>Moritellaceae</taxon>
        <taxon>Moritella</taxon>
    </lineage>
</organism>
<dbReference type="GO" id="GO:0051213">
    <property type="term" value="F:dioxygenase activity"/>
    <property type="evidence" value="ECO:0007669"/>
    <property type="project" value="UniProtKB-KW"/>
</dbReference>
<evidence type="ECO:0000256" key="2">
    <source>
        <dbReference type="ARBA" id="ARBA00022964"/>
    </source>
</evidence>
<protein>
    <recommendedName>
        <fullName evidence="6">2-oxoadipate dioxygenase/decarboxylase</fullName>
        <ecNumber evidence="6">1.13.11.93</ecNumber>
    </recommendedName>
    <alternativeName>
        <fullName evidence="7">2-hydroxyglutarate synthase</fullName>
    </alternativeName>
</protein>
<evidence type="ECO:0000313" key="8">
    <source>
        <dbReference type="EMBL" id="QFI37260.1"/>
    </source>
</evidence>
<keyword evidence="2" id="KW-0223">Dioxygenase</keyword>
<evidence type="ECO:0000256" key="4">
    <source>
        <dbReference type="ARBA" id="ARBA00023004"/>
    </source>
</evidence>
<evidence type="ECO:0000256" key="1">
    <source>
        <dbReference type="ARBA" id="ARBA00001954"/>
    </source>
</evidence>
<dbReference type="OrthoDB" id="506370at2"/>
<dbReference type="AlphaFoldDB" id="A0A5J6WJD9"/>
<dbReference type="Pfam" id="PF07063">
    <property type="entry name" value="HGLS"/>
    <property type="match status" value="1"/>
</dbReference>
<keyword evidence="9" id="KW-1185">Reference proteome</keyword>
<keyword evidence="3" id="KW-0560">Oxidoreductase</keyword>
<accession>A0A5J6WJD9</accession>
<reference evidence="8 9" key="1">
    <citation type="submission" date="2019-09" db="EMBL/GenBank/DDBJ databases">
        <title>Hybrid Assembly of the complete Genome of the Deep-Sea Bacterium Moritella marina from long Nanopore and Illumina reads.</title>
        <authorList>
            <person name="Magin S."/>
            <person name="Georgoulis A."/>
            <person name="Papadimitriou K."/>
            <person name="Iliakis G."/>
            <person name="Vorgias C.E."/>
        </authorList>
    </citation>
    <scope>NUCLEOTIDE SEQUENCE [LARGE SCALE GENOMIC DNA]</scope>
    <source>
        <strain evidence="8 9">MP-1</strain>
    </source>
</reference>
<evidence type="ECO:0000256" key="3">
    <source>
        <dbReference type="ARBA" id="ARBA00023002"/>
    </source>
</evidence>
<keyword evidence="4" id="KW-0408">Iron</keyword>
<gene>
    <name evidence="8" type="ORF">FR932_05170</name>
</gene>
<proteinExistence type="inferred from homology"/>
<dbReference type="KEGG" id="mmaa:FR932_05170"/>
<evidence type="ECO:0000256" key="5">
    <source>
        <dbReference type="ARBA" id="ARBA00035013"/>
    </source>
</evidence>
<evidence type="ECO:0000256" key="6">
    <source>
        <dbReference type="ARBA" id="ARBA00035023"/>
    </source>
</evidence>
<comment type="cofactor">
    <cofactor evidence="1">
        <name>Fe(2+)</name>
        <dbReference type="ChEBI" id="CHEBI:29033"/>
    </cofactor>
</comment>
<dbReference type="SMART" id="SM01150">
    <property type="entry name" value="DUF1338"/>
    <property type="match status" value="1"/>
</dbReference>
<dbReference type="PANTHER" id="PTHR31136:SF5">
    <property type="entry name" value="2-OXOADIPATE DIOXYGENASE_DECARBOXYLASE, CHLOROPLASTIC"/>
    <property type="match status" value="1"/>
</dbReference>
<evidence type="ECO:0000313" key="9">
    <source>
        <dbReference type="Proteomes" id="UP000327424"/>
    </source>
</evidence>
<dbReference type="Gene3D" id="3.10.180.50">
    <property type="match status" value="1"/>
</dbReference>
<dbReference type="CDD" id="cd16350">
    <property type="entry name" value="VOC_like"/>
    <property type="match status" value="1"/>
</dbReference>
<evidence type="ECO:0000256" key="7">
    <source>
        <dbReference type="ARBA" id="ARBA00035045"/>
    </source>
</evidence>
<sequence length="287" mass="32273">MSILDNFFDKLWQQYSEISPQALAIHQLFENKGETLVNDHVAFRTFADSHISLDIVEDEILALGYRLLDSYQFEVKKLDARCYIHDQSPTKIFISELRWGELSEQAQAIIQDIIEQGHKTLSSPLIDQSSAGISPLLSAGRLWQLPSYADYQTLAAESEYAAWLSVWGLRANHFTLFVNHLKRDPELSQVVELLQQQGYELNDAGGVIKGKQADLLIQASTMADTCLIDFKDAGKQPISSCYYEFAQRFTQENGQLYQGFVPSSADKIFESTSMKSILGGVASDDDN</sequence>
<dbReference type="EC" id="1.13.11.93" evidence="6"/>
<dbReference type="EMBL" id="CP044399">
    <property type="protein sequence ID" value="QFI37260.1"/>
    <property type="molecule type" value="Genomic_DNA"/>
</dbReference>
<dbReference type="PANTHER" id="PTHR31136">
    <property type="entry name" value="DUF1338 DOMAIN-CONTAINING PROTEIN"/>
    <property type="match status" value="1"/>
</dbReference>
<name>A0A5J6WJD9_MORMI</name>
<dbReference type="Proteomes" id="UP000327424">
    <property type="component" value="Chromosome"/>
</dbReference>